<evidence type="ECO:0000256" key="2">
    <source>
        <dbReference type="ARBA" id="ARBA00006275"/>
    </source>
</evidence>
<evidence type="ECO:0000259" key="8">
    <source>
        <dbReference type="Pfam" id="PF14322"/>
    </source>
</evidence>
<proteinExistence type="inferred from homology"/>
<evidence type="ECO:0000256" key="4">
    <source>
        <dbReference type="ARBA" id="ARBA00023136"/>
    </source>
</evidence>
<comment type="subcellular location">
    <subcellularLocation>
        <location evidence="1">Cell outer membrane</location>
    </subcellularLocation>
</comment>
<feature type="domain" description="RagB/SusD" evidence="7">
    <location>
        <begin position="340"/>
        <end position="453"/>
    </location>
</feature>
<evidence type="ECO:0000256" key="1">
    <source>
        <dbReference type="ARBA" id="ARBA00004442"/>
    </source>
</evidence>
<evidence type="ECO:0000313" key="9">
    <source>
        <dbReference type="EMBL" id="SKA46997.1"/>
    </source>
</evidence>
<feature type="domain" description="SusD-like N-terminal" evidence="8">
    <location>
        <begin position="108"/>
        <end position="249"/>
    </location>
</feature>
<gene>
    <name evidence="9" type="ORF">SAMN04488128_10877</name>
</gene>
<dbReference type="AlphaFoldDB" id="A0A1T4U2R1"/>
<organism evidence="9 10">
    <name type="scientific">Chitinophaga eiseniae</name>
    <dbReference type="NCBI Taxonomy" id="634771"/>
    <lineage>
        <taxon>Bacteria</taxon>
        <taxon>Pseudomonadati</taxon>
        <taxon>Bacteroidota</taxon>
        <taxon>Chitinophagia</taxon>
        <taxon>Chitinophagales</taxon>
        <taxon>Chitinophagaceae</taxon>
        <taxon>Chitinophaga</taxon>
    </lineage>
</organism>
<keyword evidence="3" id="KW-0732">Signal</keyword>
<dbReference type="InterPro" id="IPR033985">
    <property type="entry name" value="SusD-like_N"/>
</dbReference>
<accession>A0A1T4U2R1</accession>
<feature type="region of interest" description="Disordered" evidence="6">
    <location>
        <begin position="1"/>
        <end position="20"/>
    </location>
</feature>
<keyword evidence="4" id="KW-0472">Membrane</keyword>
<evidence type="ECO:0000259" key="7">
    <source>
        <dbReference type="Pfam" id="PF07980"/>
    </source>
</evidence>
<dbReference type="Gene3D" id="1.25.40.390">
    <property type="match status" value="1"/>
</dbReference>
<dbReference type="Proteomes" id="UP000190367">
    <property type="component" value="Unassembled WGS sequence"/>
</dbReference>
<keyword evidence="5" id="KW-0998">Cell outer membrane</keyword>
<keyword evidence="10" id="KW-1185">Reference proteome</keyword>
<name>A0A1T4U2R1_9BACT</name>
<dbReference type="SUPFAM" id="SSF48452">
    <property type="entry name" value="TPR-like"/>
    <property type="match status" value="1"/>
</dbReference>
<dbReference type="InterPro" id="IPR012944">
    <property type="entry name" value="SusD_RagB_dom"/>
</dbReference>
<dbReference type="STRING" id="634771.SAMN04488128_10877"/>
<comment type="similarity">
    <text evidence="2">Belongs to the SusD family.</text>
</comment>
<dbReference type="Pfam" id="PF14322">
    <property type="entry name" value="SusD-like_3"/>
    <property type="match status" value="1"/>
</dbReference>
<dbReference type="Pfam" id="PF07980">
    <property type="entry name" value="SusD_RagB"/>
    <property type="match status" value="1"/>
</dbReference>
<evidence type="ECO:0000256" key="5">
    <source>
        <dbReference type="ARBA" id="ARBA00023237"/>
    </source>
</evidence>
<dbReference type="GO" id="GO:0009279">
    <property type="term" value="C:cell outer membrane"/>
    <property type="evidence" value="ECO:0007669"/>
    <property type="project" value="UniProtKB-SubCell"/>
</dbReference>
<dbReference type="EMBL" id="FUWZ01000008">
    <property type="protein sequence ID" value="SKA46997.1"/>
    <property type="molecule type" value="Genomic_DNA"/>
</dbReference>
<dbReference type="CDD" id="cd08977">
    <property type="entry name" value="SusD"/>
    <property type="match status" value="1"/>
</dbReference>
<evidence type="ECO:0000256" key="6">
    <source>
        <dbReference type="SAM" id="MobiDB-lite"/>
    </source>
</evidence>
<evidence type="ECO:0000256" key="3">
    <source>
        <dbReference type="ARBA" id="ARBA00022729"/>
    </source>
</evidence>
<sequence length="491" mass="55188">MSFMQQNTCHKKRSSAPAARHLMKKTRKECGLWALLFGTLMPIACNKFVDVPPPTNKITTQELFKDDENATSAVLGIYSQISFLGLNIVNGASTVYTGLASDELKYIGSSVEINEYMNNAISTTNSTNQGNIWFPAYRFIYQTNACLEGISGSNGISQRTKNQLLGECRVARSILYFYLVQLYGDVPLITTSNYESNSSQERSPTDEIYRFITNDLKEAKALLAEAYPSPGRFRPNTHTAEALLARIFLYTGNWKQAETEASNVINSTQYTLEADLTKVFLVNSSEAIWQLAAVGGGINTREGATFVSGNPSATPNFLISPQLMSAIEPNDPRKNAWIGTKNVNNKTYYYPFKYKVPIAADPVITESYMMLRLAEQYLIRSEVKIRQGKIDDGIRDLNIIRKRARGSNSNTVPDLPTAVTQDEALSFVLHERRIELMAEWGNRWFDLKRFHLSTTILKPLKSSWQDTDTLLPIPNQEILLNKNLTQNNGYN</sequence>
<protein>
    <submittedName>
        <fullName evidence="9">SusD family protein</fullName>
    </submittedName>
</protein>
<dbReference type="InterPro" id="IPR011990">
    <property type="entry name" value="TPR-like_helical_dom_sf"/>
</dbReference>
<reference evidence="10" key="1">
    <citation type="submission" date="2017-02" db="EMBL/GenBank/DDBJ databases">
        <authorList>
            <person name="Varghese N."/>
            <person name="Submissions S."/>
        </authorList>
    </citation>
    <scope>NUCLEOTIDE SEQUENCE [LARGE SCALE GENOMIC DNA]</scope>
    <source>
        <strain evidence="10">DSM 22224</strain>
    </source>
</reference>
<evidence type="ECO:0000313" key="10">
    <source>
        <dbReference type="Proteomes" id="UP000190367"/>
    </source>
</evidence>